<evidence type="ECO:0000313" key="1">
    <source>
        <dbReference type="EMBL" id="EDW37200.1"/>
    </source>
</evidence>
<dbReference type="OMA" id="DCDAMAM"/>
<accession>B4GKN4</accession>
<keyword evidence="2" id="KW-1185">Reference proteome</keyword>
<proteinExistence type="predicted"/>
<dbReference type="Proteomes" id="UP000008744">
    <property type="component" value="Unassembled WGS sequence"/>
</dbReference>
<reference evidence="1 2" key="1">
    <citation type="journal article" date="2007" name="Nature">
        <title>Evolution of genes and genomes on the Drosophila phylogeny.</title>
        <authorList>
            <consortium name="Drosophila 12 Genomes Consortium"/>
            <person name="Clark A.G."/>
            <person name="Eisen M.B."/>
            <person name="Smith D.R."/>
            <person name="Bergman C.M."/>
            <person name="Oliver B."/>
            <person name="Markow T.A."/>
            <person name="Kaufman T.C."/>
            <person name="Kellis M."/>
            <person name="Gelbart W."/>
            <person name="Iyer V.N."/>
            <person name="Pollard D.A."/>
            <person name="Sackton T.B."/>
            <person name="Larracuente A.M."/>
            <person name="Singh N.D."/>
            <person name="Abad J.P."/>
            <person name="Abt D.N."/>
            <person name="Adryan B."/>
            <person name="Aguade M."/>
            <person name="Akashi H."/>
            <person name="Anderson W.W."/>
            <person name="Aquadro C.F."/>
            <person name="Ardell D.H."/>
            <person name="Arguello R."/>
            <person name="Artieri C.G."/>
            <person name="Barbash D.A."/>
            <person name="Barker D."/>
            <person name="Barsanti P."/>
            <person name="Batterham P."/>
            <person name="Batzoglou S."/>
            <person name="Begun D."/>
            <person name="Bhutkar A."/>
            <person name="Blanco E."/>
            <person name="Bosak S.A."/>
            <person name="Bradley R.K."/>
            <person name="Brand A.D."/>
            <person name="Brent M.R."/>
            <person name="Brooks A.N."/>
            <person name="Brown R.H."/>
            <person name="Butlin R.K."/>
            <person name="Caggese C."/>
            <person name="Calvi B.R."/>
            <person name="Bernardo de Carvalho A."/>
            <person name="Caspi A."/>
            <person name="Castrezana S."/>
            <person name="Celniker S.E."/>
            <person name="Chang J.L."/>
            <person name="Chapple C."/>
            <person name="Chatterji S."/>
            <person name="Chinwalla A."/>
            <person name="Civetta A."/>
            <person name="Clifton S.W."/>
            <person name="Comeron J.M."/>
            <person name="Costello J.C."/>
            <person name="Coyne J.A."/>
            <person name="Daub J."/>
            <person name="David R.G."/>
            <person name="Delcher A.L."/>
            <person name="Delehaunty K."/>
            <person name="Do C.B."/>
            <person name="Ebling H."/>
            <person name="Edwards K."/>
            <person name="Eickbush T."/>
            <person name="Evans J.D."/>
            <person name="Filipski A."/>
            <person name="Findeiss S."/>
            <person name="Freyhult E."/>
            <person name="Fulton L."/>
            <person name="Fulton R."/>
            <person name="Garcia A.C."/>
            <person name="Gardiner A."/>
            <person name="Garfield D.A."/>
            <person name="Garvin B.E."/>
            <person name="Gibson G."/>
            <person name="Gilbert D."/>
            <person name="Gnerre S."/>
            <person name="Godfrey J."/>
            <person name="Good R."/>
            <person name="Gotea V."/>
            <person name="Gravely B."/>
            <person name="Greenberg A.J."/>
            <person name="Griffiths-Jones S."/>
            <person name="Gross S."/>
            <person name="Guigo R."/>
            <person name="Gustafson E.A."/>
            <person name="Haerty W."/>
            <person name="Hahn M.W."/>
            <person name="Halligan D.L."/>
            <person name="Halpern A.L."/>
            <person name="Halter G.M."/>
            <person name="Han M.V."/>
            <person name="Heger A."/>
            <person name="Hillier L."/>
            <person name="Hinrichs A.S."/>
            <person name="Holmes I."/>
            <person name="Hoskins R.A."/>
            <person name="Hubisz M.J."/>
            <person name="Hultmark D."/>
            <person name="Huntley M.A."/>
            <person name="Jaffe D.B."/>
            <person name="Jagadeeshan S."/>
            <person name="Jeck W.R."/>
            <person name="Johnson J."/>
            <person name="Jones C.D."/>
            <person name="Jordan W.C."/>
            <person name="Karpen G.H."/>
            <person name="Kataoka E."/>
            <person name="Keightley P.D."/>
            <person name="Kheradpour P."/>
            <person name="Kirkness E.F."/>
            <person name="Koerich L.B."/>
            <person name="Kristiansen K."/>
            <person name="Kudrna D."/>
            <person name="Kulathinal R.J."/>
            <person name="Kumar S."/>
            <person name="Kwok R."/>
            <person name="Lander E."/>
            <person name="Langley C.H."/>
            <person name="Lapoint R."/>
            <person name="Lazzaro B.P."/>
            <person name="Lee S.J."/>
            <person name="Levesque L."/>
            <person name="Li R."/>
            <person name="Lin C.F."/>
            <person name="Lin M.F."/>
            <person name="Lindblad-Toh K."/>
            <person name="Llopart A."/>
            <person name="Long M."/>
            <person name="Low L."/>
            <person name="Lozovsky E."/>
            <person name="Lu J."/>
            <person name="Luo M."/>
            <person name="Machado C.A."/>
            <person name="Makalowski W."/>
            <person name="Marzo M."/>
            <person name="Matsuda M."/>
            <person name="Matzkin L."/>
            <person name="McAllister B."/>
            <person name="McBride C.S."/>
            <person name="McKernan B."/>
            <person name="McKernan K."/>
            <person name="Mendez-Lago M."/>
            <person name="Minx P."/>
            <person name="Mollenhauer M.U."/>
            <person name="Montooth K."/>
            <person name="Mount S.M."/>
            <person name="Mu X."/>
            <person name="Myers E."/>
            <person name="Negre B."/>
            <person name="Newfeld S."/>
            <person name="Nielsen R."/>
            <person name="Noor M.A."/>
            <person name="O'Grady P."/>
            <person name="Pachter L."/>
            <person name="Papaceit M."/>
            <person name="Parisi M.J."/>
            <person name="Parisi M."/>
            <person name="Parts L."/>
            <person name="Pedersen J.S."/>
            <person name="Pesole G."/>
            <person name="Phillippy A.M."/>
            <person name="Ponting C.P."/>
            <person name="Pop M."/>
            <person name="Porcelli D."/>
            <person name="Powell J.R."/>
            <person name="Prohaska S."/>
            <person name="Pruitt K."/>
            <person name="Puig M."/>
            <person name="Quesneville H."/>
            <person name="Ram K.R."/>
            <person name="Rand D."/>
            <person name="Rasmussen M.D."/>
            <person name="Reed L.K."/>
            <person name="Reenan R."/>
            <person name="Reily A."/>
            <person name="Remington K.A."/>
            <person name="Rieger T.T."/>
            <person name="Ritchie M.G."/>
            <person name="Robin C."/>
            <person name="Rogers Y.H."/>
            <person name="Rohde C."/>
            <person name="Rozas J."/>
            <person name="Rubenfield M.J."/>
            <person name="Ruiz A."/>
            <person name="Russo S."/>
            <person name="Salzberg S.L."/>
            <person name="Sanchez-Gracia A."/>
            <person name="Saranga D.J."/>
            <person name="Sato H."/>
            <person name="Schaeffer S.W."/>
            <person name="Schatz M.C."/>
            <person name="Schlenke T."/>
            <person name="Schwartz R."/>
            <person name="Segarra C."/>
            <person name="Singh R.S."/>
            <person name="Sirot L."/>
            <person name="Sirota M."/>
            <person name="Sisneros N.B."/>
            <person name="Smith C.D."/>
            <person name="Smith T.F."/>
            <person name="Spieth J."/>
            <person name="Stage D.E."/>
            <person name="Stark A."/>
            <person name="Stephan W."/>
            <person name="Strausberg R.L."/>
            <person name="Strempel S."/>
            <person name="Sturgill D."/>
            <person name="Sutton G."/>
            <person name="Sutton G.G."/>
            <person name="Tao W."/>
            <person name="Teichmann S."/>
            <person name="Tobari Y.N."/>
            <person name="Tomimura Y."/>
            <person name="Tsolas J.M."/>
            <person name="Valente V.L."/>
            <person name="Venter E."/>
            <person name="Venter J.C."/>
            <person name="Vicario S."/>
            <person name="Vieira F.G."/>
            <person name="Vilella A.J."/>
            <person name="Villasante A."/>
            <person name="Walenz B."/>
            <person name="Wang J."/>
            <person name="Wasserman M."/>
            <person name="Watts T."/>
            <person name="Wilson D."/>
            <person name="Wilson R.K."/>
            <person name="Wing R.A."/>
            <person name="Wolfner M.F."/>
            <person name="Wong A."/>
            <person name="Wong G.K."/>
            <person name="Wu C.I."/>
            <person name="Wu G."/>
            <person name="Yamamoto D."/>
            <person name="Yang H.P."/>
            <person name="Yang S.P."/>
            <person name="Yorke J.A."/>
            <person name="Yoshida K."/>
            <person name="Zdobnov E."/>
            <person name="Zhang P."/>
            <person name="Zhang Y."/>
            <person name="Zimin A.V."/>
            <person name="Baldwin J."/>
            <person name="Abdouelleil A."/>
            <person name="Abdulkadir J."/>
            <person name="Abebe A."/>
            <person name="Abera B."/>
            <person name="Abreu J."/>
            <person name="Acer S.C."/>
            <person name="Aftuck L."/>
            <person name="Alexander A."/>
            <person name="An P."/>
            <person name="Anderson E."/>
            <person name="Anderson S."/>
            <person name="Arachi H."/>
            <person name="Azer M."/>
            <person name="Bachantsang P."/>
            <person name="Barry A."/>
            <person name="Bayul T."/>
            <person name="Berlin A."/>
            <person name="Bessette D."/>
            <person name="Bloom T."/>
            <person name="Blye J."/>
            <person name="Boguslavskiy L."/>
            <person name="Bonnet C."/>
            <person name="Boukhgalter B."/>
            <person name="Bourzgui I."/>
            <person name="Brown A."/>
            <person name="Cahill P."/>
            <person name="Channer S."/>
            <person name="Cheshatsang Y."/>
            <person name="Chuda L."/>
            <person name="Citroen M."/>
            <person name="Collymore A."/>
            <person name="Cooke P."/>
            <person name="Costello M."/>
            <person name="D'Aco K."/>
            <person name="Daza R."/>
            <person name="De Haan G."/>
            <person name="DeGray S."/>
            <person name="DeMaso C."/>
            <person name="Dhargay N."/>
            <person name="Dooley K."/>
            <person name="Dooley E."/>
            <person name="Doricent M."/>
            <person name="Dorje P."/>
            <person name="Dorjee K."/>
            <person name="Dupes A."/>
            <person name="Elong R."/>
            <person name="Falk J."/>
            <person name="Farina A."/>
            <person name="Faro S."/>
            <person name="Ferguson D."/>
            <person name="Fisher S."/>
            <person name="Foley C.D."/>
            <person name="Franke A."/>
            <person name="Friedrich D."/>
            <person name="Gadbois L."/>
            <person name="Gearin G."/>
            <person name="Gearin C.R."/>
            <person name="Giannoukos G."/>
            <person name="Goode T."/>
            <person name="Graham J."/>
            <person name="Grandbois E."/>
            <person name="Grewal S."/>
            <person name="Gyaltsen K."/>
            <person name="Hafez N."/>
            <person name="Hagos B."/>
            <person name="Hall J."/>
            <person name="Henson C."/>
            <person name="Hollinger A."/>
            <person name="Honan T."/>
            <person name="Huard M.D."/>
            <person name="Hughes L."/>
            <person name="Hurhula B."/>
            <person name="Husby M.E."/>
            <person name="Kamat A."/>
            <person name="Kanga B."/>
            <person name="Kashin S."/>
            <person name="Khazanovich D."/>
            <person name="Kisner P."/>
            <person name="Lance K."/>
            <person name="Lara M."/>
            <person name="Lee W."/>
            <person name="Lennon N."/>
            <person name="Letendre F."/>
            <person name="LeVine R."/>
            <person name="Lipovsky A."/>
            <person name="Liu X."/>
            <person name="Liu J."/>
            <person name="Liu S."/>
            <person name="Lokyitsang T."/>
            <person name="Lokyitsang Y."/>
            <person name="Lubonja R."/>
            <person name="Lui A."/>
            <person name="MacDonald P."/>
            <person name="Magnisalis V."/>
            <person name="Maru K."/>
            <person name="Matthews C."/>
            <person name="McCusker W."/>
            <person name="McDonough S."/>
            <person name="Mehta T."/>
            <person name="Meldrim J."/>
            <person name="Meneus L."/>
            <person name="Mihai O."/>
            <person name="Mihalev A."/>
            <person name="Mihova T."/>
            <person name="Mittelman R."/>
            <person name="Mlenga V."/>
            <person name="Montmayeur A."/>
            <person name="Mulrain L."/>
            <person name="Navidi A."/>
            <person name="Naylor J."/>
            <person name="Negash T."/>
            <person name="Nguyen T."/>
            <person name="Nguyen N."/>
            <person name="Nicol R."/>
            <person name="Norbu C."/>
            <person name="Norbu N."/>
            <person name="Novod N."/>
            <person name="O'Neill B."/>
            <person name="Osman S."/>
            <person name="Markiewicz E."/>
            <person name="Oyono O.L."/>
            <person name="Patti C."/>
            <person name="Phunkhang P."/>
            <person name="Pierre F."/>
            <person name="Priest M."/>
            <person name="Raghuraman S."/>
            <person name="Rege F."/>
            <person name="Reyes R."/>
            <person name="Rise C."/>
            <person name="Rogov P."/>
            <person name="Ross K."/>
            <person name="Ryan E."/>
            <person name="Settipalli S."/>
            <person name="Shea T."/>
            <person name="Sherpa N."/>
            <person name="Shi L."/>
            <person name="Shih D."/>
            <person name="Sparrow T."/>
            <person name="Spaulding J."/>
            <person name="Stalker J."/>
            <person name="Stange-Thomann N."/>
            <person name="Stavropoulos S."/>
            <person name="Stone C."/>
            <person name="Strader C."/>
            <person name="Tesfaye S."/>
            <person name="Thomson T."/>
            <person name="Thoulutsang Y."/>
            <person name="Thoulutsang D."/>
            <person name="Topham K."/>
            <person name="Topping I."/>
            <person name="Tsamla T."/>
            <person name="Vassiliev H."/>
            <person name="Vo A."/>
            <person name="Wangchuk T."/>
            <person name="Wangdi T."/>
            <person name="Weiand M."/>
            <person name="Wilkinson J."/>
            <person name="Wilson A."/>
            <person name="Yadav S."/>
            <person name="Young G."/>
            <person name="Yu Q."/>
            <person name="Zembek L."/>
            <person name="Zhong D."/>
            <person name="Zimmer A."/>
            <person name="Zwirko Z."/>
            <person name="Jaffe D.B."/>
            <person name="Alvarez P."/>
            <person name="Brockman W."/>
            <person name="Butler J."/>
            <person name="Chin C."/>
            <person name="Gnerre S."/>
            <person name="Grabherr M."/>
            <person name="Kleber M."/>
            <person name="Mauceli E."/>
            <person name="MacCallum I."/>
        </authorList>
    </citation>
    <scope>NUCLEOTIDE SEQUENCE [LARGE SCALE GENOMIC DNA]</scope>
    <source>
        <strain evidence="2">MSH-3 / Tucson 14011-0111.49</strain>
    </source>
</reference>
<protein>
    <submittedName>
        <fullName evidence="1">GL26122</fullName>
    </submittedName>
</protein>
<dbReference type="AlphaFoldDB" id="B4GKN4"/>
<gene>
    <name evidence="1" type="primary">Dper\GL26122</name>
    <name evidence="1" type="ORF">Dper_GL26122</name>
</gene>
<organism evidence="2">
    <name type="scientific">Drosophila persimilis</name>
    <name type="common">Fruit fly</name>
    <dbReference type="NCBI Taxonomy" id="7234"/>
    <lineage>
        <taxon>Eukaryota</taxon>
        <taxon>Metazoa</taxon>
        <taxon>Ecdysozoa</taxon>
        <taxon>Arthropoda</taxon>
        <taxon>Hexapoda</taxon>
        <taxon>Insecta</taxon>
        <taxon>Pterygota</taxon>
        <taxon>Neoptera</taxon>
        <taxon>Endopterygota</taxon>
        <taxon>Diptera</taxon>
        <taxon>Brachycera</taxon>
        <taxon>Muscomorpha</taxon>
        <taxon>Ephydroidea</taxon>
        <taxon>Drosophilidae</taxon>
        <taxon>Drosophila</taxon>
        <taxon>Sophophora</taxon>
    </lineage>
</organism>
<sequence length="83" mass="9801">MSDLRGRRRCIQQLEEEEDWDCDAMAMIIGLWCAGADPKRQQQLQQRQQQPLQYLQLQQQLLMLQPEASIELYGALQHLSFKI</sequence>
<dbReference type="HOGENOM" id="CLU_2545006_0_0_1"/>
<dbReference type="EMBL" id="CH479184">
    <property type="protein sequence ID" value="EDW37200.1"/>
    <property type="molecule type" value="Genomic_DNA"/>
</dbReference>
<name>B4GKN4_DROPE</name>
<evidence type="ECO:0000313" key="2">
    <source>
        <dbReference type="Proteomes" id="UP000008744"/>
    </source>
</evidence>